<gene>
    <name evidence="3" type="primary">larA</name>
    <name evidence="3" type="ORF">GM661_17395</name>
</gene>
<dbReference type="Gene3D" id="3.90.226.30">
    <property type="match status" value="1"/>
</dbReference>
<protein>
    <submittedName>
        <fullName evidence="3">Nickel-dependent lactate racemase</fullName>
    </submittedName>
</protein>
<sequence length="417" mass="46565">MVKQINLAYGTGQLNLNLPEKYKILESTAEERGKIDWQQKIKASFSNPVDSPTLASLVQQEKPEKIVIIINDITRPVPYNIVLKPMLEELEEAGIVDENISLLIATGMHRPMTPKEVEETVGKDIIDRYHWENHKCEEEMVYAGKLSEGIPLYVNPLAMEADLLCAIGVIAPHYMAGYSGGRKSLLPGVCGRETIETHHSLMRLPEAKTANLAGNKFHQTAVEAAKMANLKFISNVIVDSKNEPVDLVVGHYLKAWEKGVELCRKNSVIKIDKLADAVIVSTGGFPKDINMYQAQKALENASYCVKEGAPILLIAECKESLGEDTFEKWLLEAEKPEYLEEKIKKVFELGGHKAFAIARVARKNPLYLYSSMKRGIVQETFMDPVIDINEFVSQLISAEDLVYIIPHGANTVPLYTD</sequence>
<organism evidence="3 4">
    <name type="scientific">Iocasia fonsfrigidae</name>
    <dbReference type="NCBI Taxonomy" id="2682810"/>
    <lineage>
        <taxon>Bacteria</taxon>
        <taxon>Bacillati</taxon>
        <taxon>Bacillota</taxon>
        <taxon>Clostridia</taxon>
        <taxon>Halanaerobiales</taxon>
        <taxon>Halanaerobiaceae</taxon>
        <taxon>Iocasia</taxon>
    </lineage>
</organism>
<dbReference type="InterPro" id="IPR047926">
    <property type="entry name" value="Ni_dep_LarA"/>
</dbReference>
<dbReference type="RefSeq" id="WP_230867933.1">
    <property type="nucleotide sequence ID" value="NZ_CP046640.1"/>
</dbReference>
<dbReference type="InterPro" id="IPR043166">
    <property type="entry name" value="LarA-like_C"/>
</dbReference>
<dbReference type="InterPro" id="IPR048068">
    <property type="entry name" value="LarA-like"/>
</dbReference>
<dbReference type="NCBIfam" id="NF033504">
    <property type="entry name" value="Ni_dep_LarA"/>
    <property type="match status" value="1"/>
</dbReference>
<dbReference type="PANTHER" id="PTHR33171">
    <property type="entry name" value="LAR_N DOMAIN-CONTAINING PROTEIN"/>
    <property type="match status" value="1"/>
</dbReference>
<reference evidence="3" key="1">
    <citation type="submission" date="2019-12" db="EMBL/GenBank/DDBJ databases">
        <authorList>
            <person name="zhang j."/>
            <person name="sun C.M."/>
        </authorList>
    </citation>
    <scope>NUCLEOTIDE SEQUENCE</scope>
    <source>
        <strain evidence="3">NS-1</strain>
    </source>
</reference>
<dbReference type="Pfam" id="PF09861">
    <property type="entry name" value="Lar_N"/>
    <property type="match status" value="1"/>
</dbReference>
<keyword evidence="4" id="KW-1185">Reference proteome</keyword>
<proteinExistence type="predicted"/>
<name>A0A8A7KEB2_9FIRM</name>
<dbReference type="Proteomes" id="UP000665020">
    <property type="component" value="Chromosome"/>
</dbReference>
<dbReference type="InterPro" id="IPR048520">
    <property type="entry name" value="LarA_C"/>
</dbReference>
<evidence type="ECO:0000259" key="1">
    <source>
        <dbReference type="Pfam" id="PF09861"/>
    </source>
</evidence>
<evidence type="ECO:0000313" key="3">
    <source>
        <dbReference type="EMBL" id="QTL99600.1"/>
    </source>
</evidence>
<feature type="domain" description="Lactate racemase C-terminal" evidence="2">
    <location>
        <begin position="274"/>
        <end position="409"/>
    </location>
</feature>
<feature type="domain" description="LarA-like N-terminal" evidence="1">
    <location>
        <begin position="9"/>
        <end position="207"/>
    </location>
</feature>
<dbReference type="AlphaFoldDB" id="A0A8A7KEB2"/>
<dbReference type="Gene3D" id="3.40.50.11440">
    <property type="match status" value="1"/>
</dbReference>
<dbReference type="PANTHER" id="PTHR33171:SF17">
    <property type="entry name" value="LARA-LIKE N-TERMINAL DOMAIN-CONTAINING PROTEIN"/>
    <property type="match status" value="1"/>
</dbReference>
<dbReference type="EMBL" id="CP046640">
    <property type="protein sequence ID" value="QTL99600.1"/>
    <property type="molecule type" value="Genomic_DNA"/>
</dbReference>
<dbReference type="Pfam" id="PF21113">
    <property type="entry name" value="LarA_C"/>
    <property type="match status" value="1"/>
</dbReference>
<evidence type="ECO:0000259" key="2">
    <source>
        <dbReference type="Pfam" id="PF21113"/>
    </source>
</evidence>
<dbReference type="KEGG" id="ifn:GM661_17395"/>
<dbReference type="GO" id="GO:0050043">
    <property type="term" value="F:lactate racemase activity"/>
    <property type="evidence" value="ECO:0007669"/>
    <property type="project" value="InterPro"/>
</dbReference>
<accession>A0A8A7KEB2</accession>
<dbReference type="InterPro" id="IPR018657">
    <property type="entry name" value="LarA-like_N"/>
</dbReference>
<evidence type="ECO:0000313" key="4">
    <source>
        <dbReference type="Proteomes" id="UP000665020"/>
    </source>
</evidence>